<evidence type="ECO:0000256" key="3">
    <source>
        <dbReference type="ARBA" id="ARBA00022475"/>
    </source>
</evidence>
<keyword evidence="5 7" id="KW-1133">Transmembrane helix</keyword>
<dbReference type="InterPro" id="IPR051907">
    <property type="entry name" value="DoxX-like_oxidoreductase"/>
</dbReference>
<feature type="transmembrane region" description="Helical" evidence="7">
    <location>
        <begin position="68"/>
        <end position="90"/>
    </location>
</feature>
<feature type="transmembrane region" description="Helical" evidence="7">
    <location>
        <begin position="12"/>
        <end position="29"/>
    </location>
</feature>
<evidence type="ECO:0000256" key="7">
    <source>
        <dbReference type="SAM" id="Phobius"/>
    </source>
</evidence>
<dbReference type="RefSeq" id="WP_225251430.1">
    <property type="nucleotide sequence ID" value="NZ_JAIWIU010000123.1"/>
</dbReference>
<dbReference type="PANTHER" id="PTHR33452:SF1">
    <property type="entry name" value="INNER MEMBRANE PROTEIN YPHA-RELATED"/>
    <property type="match status" value="1"/>
</dbReference>
<keyword evidence="3" id="KW-1003">Cell membrane</keyword>
<evidence type="ECO:0000256" key="2">
    <source>
        <dbReference type="ARBA" id="ARBA00006679"/>
    </source>
</evidence>
<comment type="similarity">
    <text evidence="2">Belongs to the DoxX family.</text>
</comment>
<reference evidence="9" key="1">
    <citation type="submission" date="2023-07" db="EMBL/GenBank/DDBJ databases">
        <title>Molecular identification of indigenous halophilic bacteria isolated from red sea cost, biodegradation of synthetic dyes and assessment of degraded metabolite toxicity.</title>
        <authorList>
            <person name="Chaieb K."/>
            <person name="Altayb H.N."/>
        </authorList>
    </citation>
    <scope>NUCLEOTIDE SEQUENCE [LARGE SCALE GENOMIC DNA]</scope>
    <source>
        <strain evidence="9">K20</strain>
    </source>
</reference>
<gene>
    <name evidence="8" type="ORF">LDJ79_16830</name>
</gene>
<sequence length="154" mass="17455">MLTLKDRSIESIILLMSRLALAGVFWLSGQTKIEGFALNPISGQWQWGIPHIKDTTFFLFEYEYALPIINPAFAAYLATFAEHLLPLLLVIGLMTRWGALGLAIMTLTIQIFVYPSAYATHLTWLSLSALLMWKGGGLWSLDHYWANHKQLKTK</sequence>
<evidence type="ECO:0000313" key="8">
    <source>
        <dbReference type="EMBL" id="MCA2017787.1"/>
    </source>
</evidence>
<keyword evidence="6 7" id="KW-0472">Membrane</keyword>
<dbReference type="InterPro" id="IPR032808">
    <property type="entry name" value="DoxX"/>
</dbReference>
<evidence type="ECO:0000313" key="9">
    <source>
        <dbReference type="Proteomes" id="UP001199044"/>
    </source>
</evidence>
<accession>A0ABS7YRW2</accession>
<keyword evidence="9" id="KW-1185">Reference proteome</keyword>
<comment type="subcellular location">
    <subcellularLocation>
        <location evidence="1">Cell membrane</location>
        <topology evidence="1">Multi-pass membrane protein</topology>
    </subcellularLocation>
</comment>
<keyword evidence="4 7" id="KW-0812">Transmembrane</keyword>
<protein>
    <submittedName>
        <fullName evidence="8">DoxX family protein</fullName>
    </submittedName>
</protein>
<evidence type="ECO:0000256" key="5">
    <source>
        <dbReference type="ARBA" id="ARBA00022989"/>
    </source>
</evidence>
<proteinExistence type="inferred from homology"/>
<dbReference type="EMBL" id="JAIWIU010000123">
    <property type="protein sequence ID" value="MCA2017787.1"/>
    <property type="molecule type" value="Genomic_DNA"/>
</dbReference>
<evidence type="ECO:0000256" key="1">
    <source>
        <dbReference type="ARBA" id="ARBA00004651"/>
    </source>
</evidence>
<dbReference type="Proteomes" id="UP001199044">
    <property type="component" value="Unassembled WGS sequence"/>
</dbReference>
<evidence type="ECO:0000256" key="4">
    <source>
        <dbReference type="ARBA" id="ARBA00022692"/>
    </source>
</evidence>
<organism evidence="8 9">
    <name type="scientific">Vibrio tritonius</name>
    <dbReference type="NCBI Taxonomy" id="1435069"/>
    <lineage>
        <taxon>Bacteria</taxon>
        <taxon>Pseudomonadati</taxon>
        <taxon>Pseudomonadota</taxon>
        <taxon>Gammaproteobacteria</taxon>
        <taxon>Vibrionales</taxon>
        <taxon>Vibrionaceae</taxon>
        <taxon>Vibrio</taxon>
    </lineage>
</organism>
<comment type="caution">
    <text evidence="8">The sequence shown here is derived from an EMBL/GenBank/DDBJ whole genome shotgun (WGS) entry which is preliminary data.</text>
</comment>
<dbReference type="PANTHER" id="PTHR33452">
    <property type="entry name" value="OXIDOREDUCTASE CATD-RELATED"/>
    <property type="match status" value="1"/>
</dbReference>
<dbReference type="Pfam" id="PF07681">
    <property type="entry name" value="DoxX"/>
    <property type="match status" value="1"/>
</dbReference>
<feature type="transmembrane region" description="Helical" evidence="7">
    <location>
        <begin position="97"/>
        <end position="118"/>
    </location>
</feature>
<name>A0ABS7YRW2_9VIBR</name>
<evidence type="ECO:0000256" key="6">
    <source>
        <dbReference type="ARBA" id="ARBA00023136"/>
    </source>
</evidence>